<organism evidence="3">
    <name type="scientific">Ursus maritimus</name>
    <name type="common">Polar bear</name>
    <name type="synonym">Thalarctos maritimus</name>
    <dbReference type="NCBI Taxonomy" id="29073"/>
    <lineage>
        <taxon>Eukaryota</taxon>
        <taxon>Metazoa</taxon>
        <taxon>Chordata</taxon>
        <taxon>Craniata</taxon>
        <taxon>Vertebrata</taxon>
        <taxon>Euteleostomi</taxon>
        <taxon>Mammalia</taxon>
        <taxon>Eutheria</taxon>
        <taxon>Laurasiatheria</taxon>
        <taxon>Carnivora</taxon>
        <taxon>Caniformia</taxon>
        <taxon>Ursidae</taxon>
        <taxon>Ursus</taxon>
    </lineage>
</organism>
<dbReference type="InterPro" id="IPR019471">
    <property type="entry name" value="Interferon_reg_factor-3"/>
</dbReference>
<evidence type="ECO:0000256" key="1">
    <source>
        <dbReference type="SAM" id="MobiDB-lite"/>
    </source>
</evidence>
<accession>A0A452TPZ3</accession>
<dbReference type="InterPro" id="IPR008984">
    <property type="entry name" value="SMAD_FHA_dom_sf"/>
</dbReference>
<dbReference type="Pfam" id="PF10401">
    <property type="entry name" value="IRF-3"/>
    <property type="match status" value="1"/>
</dbReference>
<dbReference type="Ensembl" id="ENSUMAT00000012262.1">
    <property type="protein sequence ID" value="ENSUMAP00000010274.1"/>
    <property type="gene ID" value="ENSUMAG00000007723.1"/>
</dbReference>
<reference evidence="3" key="1">
    <citation type="submission" date="2019-03" db="UniProtKB">
        <authorList>
            <consortium name="Ensembl"/>
        </authorList>
    </citation>
    <scope>IDENTIFICATION</scope>
</reference>
<feature type="domain" description="Interferon regulatory factor-3" evidence="2">
    <location>
        <begin position="20"/>
        <end position="145"/>
    </location>
</feature>
<dbReference type="Gene3D" id="2.60.200.10">
    <property type="match status" value="1"/>
</dbReference>
<evidence type="ECO:0000259" key="2">
    <source>
        <dbReference type="SMART" id="SM01243"/>
    </source>
</evidence>
<dbReference type="AlphaFoldDB" id="A0A452TPZ3"/>
<dbReference type="SMART" id="SM01243">
    <property type="entry name" value="IRF-3"/>
    <property type="match status" value="1"/>
</dbReference>
<dbReference type="GO" id="GO:0003700">
    <property type="term" value="F:DNA-binding transcription factor activity"/>
    <property type="evidence" value="ECO:0007669"/>
    <property type="project" value="InterPro"/>
</dbReference>
<dbReference type="InterPro" id="IPR017855">
    <property type="entry name" value="SMAD-like_dom_sf"/>
</dbReference>
<name>A0A452TPZ3_URSMA</name>
<protein>
    <recommendedName>
        <fullName evidence="2">Interferon regulatory factor-3 domain-containing protein</fullName>
    </recommendedName>
</protein>
<sequence length="189" mass="20707">MQRRGPHPCLQGETCVLARSPGIKVHILRQGDLIRAGSSAHAHPREHCAGPAVTPWGFGLASCPSAPPRRSGVKAPGTPPGAEGTEAPRVLPDLQQFYNNQSRLPDGRVVLCFGEEFPDMSPLRSKLILVQIEQLYVRQLVEEAGKTCGASSMVPPPEDPQPDQVFRMFPDICASHQRPFFRENQQITV</sequence>
<dbReference type="GeneTree" id="ENSGT00940000158140"/>
<dbReference type="SUPFAM" id="SSF49879">
    <property type="entry name" value="SMAD/FHA domain"/>
    <property type="match status" value="1"/>
</dbReference>
<proteinExistence type="predicted"/>
<feature type="region of interest" description="Disordered" evidence="1">
    <location>
        <begin position="67"/>
        <end position="87"/>
    </location>
</feature>
<evidence type="ECO:0000313" key="3">
    <source>
        <dbReference type="Ensembl" id="ENSUMAP00000010274"/>
    </source>
</evidence>